<sequence length="41" mass="4461">MKVVTPASCAASSTDIIASSDWKRIACARARSSDMWFTPKN</sequence>
<organism evidence="1 2">
    <name type="scientific">Mycolicibacterium hodleri</name>
    <dbReference type="NCBI Taxonomy" id="49897"/>
    <lineage>
        <taxon>Bacteria</taxon>
        <taxon>Bacillati</taxon>
        <taxon>Actinomycetota</taxon>
        <taxon>Actinomycetes</taxon>
        <taxon>Mycobacteriales</taxon>
        <taxon>Mycobacteriaceae</taxon>
        <taxon>Mycolicibacterium</taxon>
    </lineage>
</organism>
<dbReference type="Proteomes" id="UP000315759">
    <property type="component" value="Unassembled WGS sequence"/>
</dbReference>
<evidence type="ECO:0000313" key="2">
    <source>
        <dbReference type="Proteomes" id="UP000315759"/>
    </source>
</evidence>
<reference evidence="1 2" key="1">
    <citation type="submission" date="2018-10" db="EMBL/GenBank/DDBJ databases">
        <title>Draft genome of Mycobacterium hodleri strain B.</title>
        <authorList>
            <person name="Amande T.J."/>
            <person name="Mcgenity T.J."/>
        </authorList>
    </citation>
    <scope>NUCLEOTIDE SEQUENCE [LARGE SCALE GENOMIC DNA]</scope>
    <source>
        <strain evidence="1 2">B</strain>
    </source>
</reference>
<protein>
    <submittedName>
        <fullName evidence="1">Uncharacterized protein</fullName>
    </submittedName>
</protein>
<keyword evidence="2" id="KW-1185">Reference proteome</keyword>
<evidence type="ECO:0000313" key="1">
    <source>
        <dbReference type="EMBL" id="TQR85359.1"/>
    </source>
</evidence>
<gene>
    <name evidence="1" type="ORF">D8S82_17160</name>
</gene>
<accession>A0A544VZE2</accession>
<dbReference type="EMBL" id="VIFX01000021">
    <property type="protein sequence ID" value="TQR85359.1"/>
    <property type="molecule type" value="Genomic_DNA"/>
</dbReference>
<proteinExistence type="predicted"/>
<name>A0A544VZE2_9MYCO</name>
<dbReference type="AlphaFoldDB" id="A0A544VZE2"/>
<comment type="caution">
    <text evidence="1">The sequence shown here is derived from an EMBL/GenBank/DDBJ whole genome shotgun (WGS) entry which is preliminary data.</text>
</comment>